<dbReference type="InterPro" id="IPR013762">
    <property type="entry name" value="Integrase-like_cat_sf"/>
</dbReference>
<evidence type="ECO:0000256" key="5">
    <source>
        <dbReference type="ARBA" id="ARBA00023172"/>
    </source>
</evidence>
<dbReference type="InterPro" id="IPR002104">
    <property type="entry name" value="Integrase_catalytic"/>
</dbReference>
<proteinExistence type="inferred from homology"/>
<dbReference type="Gene3D" id="1.10.150.130">
    <property type="match status" value="1"/>
</dbReference>
<dbReference type="GO" id="GO:0006310">
    <property type="term" value="P:DNA recombination"/>
    <property type="evidence" value="ECO:0007669"/>
    <property type="project" value="UniProtKB-KW"/>
</dbReference>
<evidence type="ECO:0000259" key="9">
    <source>
        <dbReference type="PROSITE" id="PS51900"/>
    </source>
</evidence>
<dbReference type="Gene3D" id="1.10.443.10">
    <property type="entry name" value="Intergrase catalytic core"/>
    <property type="match status" value="1"/>
</dbReference>
<dbReference type="InterPro" id="IPR010998">
    <property type="entry name" value="Integrase_recombinase_N"/>
</dbReference>
<evidence type="ECO:0000256" key="3">
    <source>
        <dbReference type="ARBA" id="ARBA00022908"/>
    </source>
</evidence>
<dbReference type="PANTHER" id="PTHR30349">
    <property type="entry name" value="PHAGE INTEGRASE-RELATED"/>
    <property type="match status" value="1"/>
</dbReference>
<dbReference type="InterPro" id="IPR004107">
    <property type="entry name" value="Integrase_SAM-like_N"/>
</dbReference>
<dbReference type="PROSITE" id="PS50943">
    <property type="entry name" value="HTH_CROC1"/>
    <property type="match status" value="1"/>
</dbReference>
<dbReference type="SUPFAM" id="SSF47413">
    <property type="entry name" value="lambda repressor-like DNA-binding domains"/>
    <property type="match status" value="1"/>
</dbReference>
<dbReference type="SMART" id="SM00530">
    <property type="entry name" value="HTH_XRE"/>
    <property type="match status" value="1"/>
</dbReference>
<dbReference type="InterPro" id="IPR001387">
    <property type="entry name" value="Cro/C1-type_HTH"/>
</dbReference>
<dbReference type="Pfam" id="PF01381">
    <property type="entry name" value="HTH_3"/>
    <property type="match status" value="1"/>
</dbReference>
<comment type="similarity">
    <text evidence="2">Belongs to the 'phage' integrase family.</text>
</comment>
<dbReference type="PROSITE" id="PS51900">
    <property type="entry name" value="CB"/>
    <property type="match status" value="1"/>
</dbReference>
<dbReference type="InterPro" id="IPR050090">
    <property type="entry name" value="Tyrosine_recombinase_XerCD"/>
</dbReference>
<protein>
    <submittedName>
        <fullName evidence="10">Site-specific recombinase XerD</fullName>
    </submittedName>
</protein>
<dbReference type="GO" id="GO:0015074">
    <property type="term" value="P:DNA integration"/>
    <property type="evidence" value="ECO:0007669"/>
    <property type="project" value="UniProtKB-KW"/>
</dbReference>
<comment type="function">
    <text evidence="1">Site-specific tyrosine recombinase, which acts by catalyzing the cutting and rejoining of the recombining DNA molecules.</text>
</comment>
<dbReference type="OrthoDB" id="9785687at2"/>
<dbReference type="CDD" id="cd01189">
    <property type="entry name" value="INT_ICEBs1_C_like"/>
    <property type="match status" value="1"/>
</dbReference>
<dbReference type="InterPro" id="IPR010982">
    <property type="entry name" value="Lambda_DNA-bd_dom_sf"/>
</dbReference>
<dbReference type="PROSITE" id="PS51898">
    <property type="entry name" value="TYR_RECOMBINASE"/>
    <property type="match status" value="1"/>
</dbReference>
<evidence type="ECO:0000256" key="6">
    <source>
        <dbReference type="PROSITE-ProRule" id="PRU01248"/>
    </source>
</evidence>
<dbReference type="Proteomes" id="UP000324781">
    <property type="component" value="Unassembled WGS sequence"/>
</dbReference>
<dbReference type="InterPro" id="IPR044068">
    <property type="entry name" value="CB"/>
</dbReference>
<dbReference type="Pfam" id="PF14659">
    <property type="entry name" value="Phage_int_SAM_3"/>
    <property type="match status" value="1"/>
</dbReference>
<feature type="domain" description="Core-binding (CB)" evidence="9">
    <location>
        <begin position="32"/>
        <end position="190"/>
    </location>
</feature>
<feature type="domain" description="Tyr recombinase" evidence="8">
    <location>
        <begin position="211"/>
        <end position="417"/>
    </location>
</feature>
<dbReference type="GO" id="GO:0003677">
    <property type="term" value="F:DNA binding"/>
    <property type="evidence" value="ECO:0007669"/>
    <property type="project" value="UniProtKB-UniRule"/>
</dbReference>
<dbReference type="InterPro" id="IPR011010">
    <property type="entry name" value="DNA_brk_join_enz"/>
</dbReference>
<evidence type="ECO:0000259" key="7">
    <source>
        <dbReference type="PROSITE" id="PS50943"/>
    </source>
</evidence>
<evidence type="ECO:0000256" key="1">
    <source>
        <dbReference type="ARBA" id="ARBA00003283"/>
    </source>
</evidence>
<dbReference type="CDD" id="cd00093">
    <property type="entry name" value="HTH_XRE"/>
    <property type="match status" value="1"/>
</dbReference>
<reference evidence="10 11" key="1">
    <citation type="submission" date="2016-11" db="EMBL/GenBank/DDBJ databases">
        <authorList>
            <person name="Varghese N."/>
            <person name="Submissions S."/>
        </authorList>
    </citation>
    <scope>NUCLEOTIDE SEQUENCE [LARGE SCALE GENOMIC DNA]</scope>
    <source>
        <strain evidence="10 11">DSM 19027</strain>
    </source>
</reference>
<evidence type="ECO:0000256" key="4">
    <source>
        <dbReference type="ARBA" id="ARBA00023125"/>
    </source>
</evidence>
<sequence>MTDKQWEKELRKIALEFERQVETGQCLDGSKMTFAEFVEKWIKDYASSELAPKTFHRYQQLLSRILPALGHIRLDKIQPTHLLEFYANLKERGIREDTTYIAKANELRKVIKEKAITDKELAEKADLQIRTVRKVLNGKSVKYTTAVAISNVLEVPIDSIFTTSGEPAPLSDQTIKHHHRLISSILQTAVHWQLILSNPAARIKPPKVEKKEAPHYDEDTVELVLNLLDKEPIKYRTMMYLTIFSGVRLGELDGIDWPDIDLDNKLLTINKASQYIPGIGTFTKSPKNESSIRVIALPDIVVDQVKEYRKWWNEQKLKVGDLWYKDSDGRESNRVFVQWNGKPIHPSTPSKWWKKFREKYNLPELTFHGLRHTNASLLIAEGVDVQTVAKRLGHSKATTTTSIYSHFLKKPDREAAAKLENLFKKKKELPKQA</sequence>
<keyword evidence="4 6" id="KW-0238">DNA-binding</keyword>
<accession>A0A1M6GZ85</accession>
<organism evidence="10 11">
    <name type="scientific">Thermoclostridium caenicola</name>
    <dbReference type="NCBI Taxonomy" id="659425"/>
    <lineage>
        <taxon>Bacteria</taxon>
        <taxon>Bacillati</taxon>
        <taxon>Bacillota</taxon>
        <taxon>Clostridia</taxon>
        <taxon>Eubacteriales</taxon>
        <taxon>Oscillospiraceae</taxon>
        <taxon>Thermoclostridium</taxon>
    </lineage>
</organism>
<dbReference type="EMBL" id="FQZP01000028">
    <property type="protein sequence ID" value="SHJ15240.1"/>
    <property type="molecule type" value="Genomic_DNA"/>
</dbReference>
<dbReference type="RefSeq" id="WP_149678859.1">
    <property type="nucleotide sequence ID" value="NZ_FQZP01000028.1"/>
</dbReference>
<feature type="domain" description="HTH cro/C1-type" evidence="7">
    <location>
        <begin position="107"/>
        <end position="160"/>
    </location>
</feature>
<dbReference type="SUPFAM" id="SSF56349">
    <property type="entry name" value="DNA breaking-rejoining enzymes"/>
    <property type="match status" value="1"/>
</dbReference>
<dbReference type="AlphaFoldDB" id="A0A1M6GZ85"/>
<gene>
    <name evidence="10" type="ORF">SAMN05444373_10281</name>
</gene>
<evidence type="ECO:0000313" key="10">
    <source>
        <dbReference type="EMBL" id="SHJ15240.1"/>
    </source>
</evidence>
<dbReference type="Pfam" id="PF00589">
    <property type="entry name" value="Phage_integrase"/>
    <property type="match status" value="1"/>
</dbReference>
<name>A0A1M6GZ85_9FIRM</name>
<evidence type="ECO:0000256" key="2">
    <source>
        <dbReference type="ARBA" id="ARBA00008857"/>
    </source>
</evidence>
<keyword evidence="3" id="KW-0229">DNA integration</keyword>
<keyword evidence="5" id="KW-0233">DNA recombination</keyword>
<evidence type="ECO:0000313" key="11">
    <source>
        <dbReference type="Proteomes" id="UP000324781"/>
    </source>
</evidence>
<evidence type="ECO:0000259" key="8">
    <source>
        <dbReference type="PROSITE" id="PS51898"/>
    </source>
</evidence>
<dbReference type="PANTHER" id="PTHR30349:SF91">
    <property type="entry name" value="INTA PROTEIN"/>
    <property type="match status" value="1"/>
</dbReference>
<dbReference type="Gene3D" id="1.10.260.40">
    <property type="entry name" value="lambda repressor-like DNA-binding domains"/>
    <property type="match status" value="1"/>
</dbReference>
<keyword evidence="11" id="KW-1185">Reference proteome</keyword>